<keyword evidence="5" id="KW-1185">Reference proteome</keyword>
<organism evidence="4 5">
    <name type="scientific">Enterovirga aerilata</name>
    <dbReference type="NCBI Taxonomy" id="2730920"/>
    <lineage>
        <taxon>Bacteria</taxon>
        <taxon>Pseudomonadati</taxon>
        <taxon>Pseudomonadota</taxon>
        <taxon>Alphaproteobacteria</taxon>
        <taxon>Hyphomicrobiales</taxon>
        <taxon>Methylobacteriaceae</taxon>
        <taxon>Enterovirga</taxon>
    </lineage>
</organism>
<dbReference type="Proteomes" id="UP000564885">
    <property type="component" value="Unassembled WGS sequence"/>
</dbReference>
<dbReference type="RefSeq" id="WP_171220089.1">
    <property type="nucleotide sequence ID" value="NZ_JABEPP010000006.1"/>
</dbReference>
<dbReference type="PROSITE" id="PS51186">
    <property type="entry name" value="GNAT"/>
    <property type="match status" value="1"/>
</dbReference>
<dbReference type="PANTHER" id="PTHR43877:SF2">
    <property type="entry name" value="AMINOALKYLPHOSPHONATE N-ACETYLTRANSFERASE-RELATED"/>
    <property type="match status" value="1"/>
</dbReference>
<keyword evidence="2" id="KW-0012">Acyltransferase</keyword>
<gene>
    <name evidence="4" type="ORF">HJG44_19885</name>
</gene>
<dbReference type="CDD" id="cd04301">
    <property type="entry name" value="NAT_SF"/>
    <property type="match status" value="1"/>
</dbReference>
<dbReference type="InterPro" id="IPR000182">
    <property type="entry name" value="GNAT_dom"/>
</dbReference>
<evidence type="ECO:0000256" key="1">
    <source>
        <dbReference type="ARBA" id="ARBA00022679"/>
    </source>
</evidence>
<protein>
    <submittedName>
        <fullName evidence="4">GNAT family N-acetyltransferase</fullName>
    </submittedName>
</protein>
<evidence type="ECO:0000256" key="2">
    <source>
        <dbReference type="ARBA" id="ARBA00023315"/>
    </source>
</evidence>
<name>A0A849IEH3_9HYPH</name>
<dbReference type="InterPro" id="IPR050832">
    <property type="entry name" value="Bact_Acetyltransf"/>
</dbReference>
<comment type="caution">
    <text evidence="4">The sequence shown here is derived from an EMBL/GenBank/DDBJ whole genome shotgun (WGS) entry which is preliminary data.</text>
</comment>
<dbReference type="GO" id="GO:0016747">
    <property type="term" value="F:acyltransferase activity, transferring groups other than amino-acyl groups"/>
    <property type="evidence" value="ECO:0007669"/>
    <property type="project" value="InterPro"/>
</dbReference>
<dbReference type="AlphaFoldDB" id="A0A849IEH3"/>
<dbReference type="PANTHER" id="PTHR43877">
    <property type="entry name" value="AMINOALKYLPHOSPHONATE N-ACETYLTRANSFERASE-RELATED-RELATED"/>
    <property type="match status" value="1"/>
</dbReference>
<evidence type="ECO:0000313" key="5">
    <source>
        <dbReference type="Proteomes" id="UP000564885"/>
    </source>
</evidence>
<accession>A0A849IEH3</accession>
<dbReference type="Gene3D" id="3.40.630.30">
    <property type="match status" value="1"/>
</dbReference>
<keyword evidence="1 4" id="KW-0808">Transferase</keyword>
<dbReference type="InterPro" id="IPR016181">
    <property type="entry name" value="Acyl_CoA_acyltransferase"/>
</dbReference>
<dbReference type="EMBL" id="JABEPP010000006">
    <property type="protein sequence ID" value="NNM74625.1"/>
    <property type="molecule type" value="Genomic_DNA"/>
</dbReference>
<feature type="domain" description="N-acetyltransferase" evidence="3">
    <location>
        <begin position="6"/>
        <end position="168"/>
    </location>
</feature>
<dbReference type="Pfam" id="PF00583">
    <property type="entry name" value="Acetyltransf_1"/>
    <property type="match status" value="1"/>
</dbReference>
<sequence length="176" mass="18730">MPGHGIRIRRLAGPEARTLSGALAEVLVDCVEGGASVSFMSPLGLDKARDFWDGVAASVGAGERVLLVAEEPGTGEVLGTVQLVTAQPENQPHRADVSKMLVRSAARRRGIGAALMAAVEKEARHAGKTLLVLDTASPEAERLYERSGWMRVGTIPNYALLPDGRPCTTVLFFKEL</sequence>
<proteinExistence type="predicted"/>
<dbReference type="SUPFAM" id="SSF55729">
    <property type="entry name" value="Acyl-CoA N-acyltransferases (Nat)"/>
    <property type="match status" value="1"/>
</dbReference>
<evidence type="ECO:0000313" key="4">
    <source>
        <dbReference type="EMBL" id="NNM74625.1"/>
    </source>
</evidence>
<reference evidence="4 5" key="1">
    <citation type="submission" date="2020-04" db="EMBL/GenBank/DDBJ databases">
        <title>Enterovirga sp. isolate from soil.</title>
        <authorList>
            <person name="Chea S."/>
            <person name="Kim D.-U."/>
        </authorList>
    </citation>
    <scope>NUCLEOTIDE SEQUENCE [LARGE SCALE GENOMIC DNA]</scope>
    <source>
        <strain evidence="4 5">DB1703</strain>
    </source>
</reference>
<evidence type="ECO:0000259" key="3">
    <source>
        <dbReference type="PROSITE" id="PS51186"/>
    </source>
</evidence>